<dbReference type="SMART" id="SM00355">
    <property type="entry name" value="ZnF_C2H2"/>
    <property type="match status" value="1"/>
</dbReference>
<evidence type="ECO:0000256" key="10">
    <source>
        <dbReference type="ARBA" id="ARBA00023242"/>
    </source>
</evidence>
<feature type="non-terminal residue" evidence="14">
    <location>
        <position position="1"/>
    </location>
</feature>
<dbReference type="GO" id="GO:0003677">
    <property type="term" value="F:DNA binding"/>
    <property type="evidence" value="ECO:0007669"/>
    <property type="project" value="UniProtKB-KW"/>
</dbReference>
<keyword evidence="10" id="KW-0539">Nucleus</keyword>
<feature type="compositionally biased region" description="Basic residues" evidence="12">
    <location>
        <begin position="211"/>
        <end position="221"/>
    </location>
</feature>
<accession>A0A8H3ZAZ1</accession>
<name>A0A8H3ZAZ1_VENIN</name>
<keyword evidence="15" id="KW-1185">Reference proteome</keyword>
<feature type="region of interest" description="Disordered" evidence="12">
    <location>
        <begin position="86"/>
        <end position="175"/>
    </location>
</feature>
<dbReference type="InterPro" id="IPR036236">
    <property type="entry name" value="Znf_C2H2_sf"/>
</dbReference>
<feature type="compositionally biased region" description="Low complexity" evidence="12">
    <location>
        <begin position="403"/>
        <end position="417"/>
    </location>
</feature>
<dbReference type="Proteomes" id="UP000490939">
    <property type="component" value="Unassembled WGS sequence"/>
</dbReference>
<feature type="domain" description="C2H2-type" evidence="13">
    <location>
        <begin position="459"/>
        <end position="486"/>
    </location>
</feature>
<evidence type="ECO:0000256" key="3">
    <source>
        <dbReference type="ARBA" id="ARBA00022723"/>
    </source>
</evidence>
<evidence type="ECO:0000256" key="1">
    <source>
        <dbReference type="ARBA" id="ARBA00004123"/>
    </source>
</evidence>
<feature type="compositionally biased region" description="Polar residues" evidence="12">
    <location>
        <begin position="298"/>
        <end position="315"/>
    </location>
</feature>
<dbReference type="PROSITE" id="PS50157">
    <property type="entry name" value="ZINC_FINGER_C2H2_2"/>
    <property type="match status" value="1"/>
</dbReference>
<dbReference type="GO" id="GO:0005634">
    <property type="term" value="C:nucleus"/>
    <property type="evidence" value="ECO:0007669"/>
    <property type="project" value="UniProtKB-SubCell"/>
</dbReference>
<dbReference type="PANTHER" id="PTHR16515:SF66">
    <property type="entry name" value="C2H2-TYPE DOMAIN-CONTAINING PROTEIN"/>
    <property type="match status" value="1"/>
</dbReference>
<feature type="region of interest" description="Disordered" evidence="12">
    <location>
        <begin position="188"/>
        <end position="417"/>
    </location>
</feature>
<evidence type="ECO:0000256" key="4">
    <source>
        <dbReference type="ARBA" id="ARBA00022737"/>
    </source>
</evidence>
<keyword evidence="8" id="KW-0238">DNA-binding</keyword>
<keyword evidence="3" id="KW-0479">Metal-binding</keyword>
<evidence type="ECO:0000313" key="14">
    <source>
        <dbReference type="EMBL" id="KAE9992815.1"/>
    </source>
</evidence>
<dbReference type="Pfam" id="PF00096">
    <property type="entry name" value="zf-C2H2"/>
    <property type="match status" value="2"/>
</dbReference>
<dbReference type="GO" id="GO:0010468">
    <property type="term" value="P:regulation of gene expression"/>
    <property type="evidence" value="ECO:0007669"/>
    <property type="project" value="TreeGrafter"/>
</dbReference>
<evidence type="ECO:0000259" key="13">
    <source>
        <dbReference type="PROSITE" id="PS50157"/>
    </source>
</evidence>
<keyword evidence="6" id="KW-0862">Zinc</keyword>
<dbReference type="InterPro" id="IPR013087">
    <property type="entry name" value="Znf_C2H2_type"/>
</dbReference>
<dbReference type="FunFam" id="3.30.160.60:FF:001156">
    <property type="entry name" value="Zinc finger protein 407"/>
    <property type="match status" value="1"/>
</dbReference>
<evidence type="ECO:0000256" key="7">
    <source>
        <dbReference type="ARBA" id="ARBA00023015"/>
    </source>
</evidence>
<feature type="compositionally biased region" description="Low complexity" evidence="12">
    <location>
        <begin position="150"/>
        <end position="174"/>
    </location>
</feature>
<evidence type="ECO:0000313" key="15">
    <source>
        <dbReference type="Proteomes" id="UP000490939"/>
    </source>
</evidence>
<comment type="similarity">
    <text evidence="2">Belongs to the krueppel C2H2-type zinc-finger protein family.</text>
</comment>
<keyword evidence="7" id="KW-0805">Transcription regulation</keyword>
<evidence type="ECO:0000256" key="8">
    <source>
        <dbReference type="ARBA" id="ARBA00023125"/>
    </source>
</evidence>
<comment type="subcellular location">
    <subcellularLocation>
        <location evidence="1">Nucleus</location>
    </subcellularLocation>
</comment>
<dbReference type="SUPFAM" id="SSF57667">
    <property type="entry name" value="beta-beta-alpha zinc fingers"/>
    <property type="match status" value="1"/>
</dbReference>
<dbReference type="PROSITE" id="PS00028">
    <property type="entry name" value="ZINC_FINGER_C2H2_1"/>
    <property type="match status" value="1"/>
</dbReference>
<dbReference type="AlphaFoldDB" id="A0A8H3ZAZ1"/>
<organism evidence="14 15">
    <name type="scientific">Venturia inaequalis</name>
    <name type="common">Apple scab fungus</name>
    <dbReference type="NCBI Taxonomy" id="5025"/>
    <lineage>
        <taxon>Eukaryota</taxon>
        <taxon>Fungi</taxon>
        <taxon>Dikarya</taxon>
        <taxon>Ascomycota</taxon>
        <taxon>Pezizomycotina</taxon>
        <taxon>Dothideomycetes</taxon>
        <taxon>Pleosporomycetidae</taxon>
        <taxon>Venturiales</taxon>
        <taxon>Venturiaceae</taxon>
        <taxon>Venturia</taxon>
    </lineage>
</organism>
<dbReference type="GO" id="GO:0008270">
    <property type="term" value="F:zinc ion binding"/>
    <property type="evidence" value="ECO:0007669"/>
    <property type="project" value="UniProtKB-KW"/>
</dbReference>
<sequence>DRLLSCSVSIASWVAICDRIFSLIKQHLCKTSLRTHFLAALHISQAPYFAEPFSKTHSNPLHSFWPFGPELKATVTVAAAVARSAHMHPGPDSMGAPSGFASRRPNAPTLPTFELPPPPSQQKYSSYSVSASQSSQTPGSLASVGNLLTPPSTIGGDGISPSSGIQTSSASSGAPAYTPNGSYAWSPPTQSAYSFSHQGSHQQQHQSYQHQQHHQQHHHQQHVQQQHPHRNTYSPLPSGNRVAQAPSSEGQMSSSSYESSLPSYPSSMSMSAAPTLATMAPPHHQQQSQHGHMMGVQTPVSSSGQHPSPVHSQEPFNRPPPTPQYYSQQASNTPQHPHYSYSTGPSPTQSTPLSAGGSMGGRPQMSPSTAGPPPLSAPAAQTSHYSQRPPFNSSAYQPHNTHGPVLSNLNNPGGPPMLMGGLPQGLVGGFNSGHAANMQTMYNNNSHQAHAPPNNDRPFKCDQCPQSFNRNHDLKRHKRIHLAVKPYPCVYCDKSFSRKDALKAR</sequence>
<feature type="compositionally biased region" description="Polar residues" evidence="12">
    <location>
        <begin position="324"/>
        <end position="353"/>
    </location>
</feature>
<evidence type="ECO:0000256" key="12">
    <source>
        <dbReference type="SAM" id="MobiDB-lite"/>
    </source>
</evidence>
<feature type="compositionally biased region" description="Low complexity" evidence="12">
    <location>
        <begin position="244"/>
        <end position="295"/>
    </location>
</feature>
<evidence type="ECO:0000256" key="2">
    <source>
        <dbReference type="ARBA" id="ARBA00006991"/>
    </source>
</evidence>
<comment type="caution">
    <text evidence="14">The sequence shown here is derived from an EMBL/GenBank/DDBJ whole genome shotgun (WGS) entry which is preliminary data.</text>
</comment>
<reference evidence="14 15" key="1">
    <citation type="submission" date="2019-07" db="EMBL/GenBank/DDBJ databases">
        <title>Venturia inaequalis Genome Resource.</title>
        <authorList>
            <person name="Lichtner F.J."/>
        </authorList>
    </citation>
    <scope>NUCLEOTIDE SEQUENCE [LARGE SCALE GENOMIC DNA]</scope>
    <source>
        <strain evidence="14 15">DMI_063113</strain>
    </source>
</reference>
<keyword evidence="5 11" id="KW-0863">Zinc-finger</keyword>
<feature type="compositionally biased region" description="Low complexity" evidence="12">
    <location>
        <begin position="196"/>
        <end position="210"/>
    </location>
</feature>
<keyword evidence="4" id="KW-0677">Repeat</keyword>
<protein>
    <recommendedName>
        <fullName evidence="13">C2H2-type domain-containing protein</fullName>
    </recommendedName>
</protein>
<gene>
    <name evidence="14" type="ORF">EG327_007739</name>
</gene>
<evidence type="ECO:0000256" key="5">
    <source>
        <dbReference type="ARBA" id="ARBA00022771"/>
    </source>
</evidence>
<feature type="compositionally biased region" description="Polar residues" evidence="12">
    <location>
        <begin position="379"/>
        <end position="400"/>
    </location>
</feature>
<dbReference type="InterPro" id="IPR050331">
    <property type="entry name" value="Zinc_finger"/>
</dbReference>
<proteinExistence type="inferred from homology"/>
<dbReference type="Gene3D" id="3.30.160.60">
    <property type="entry name" value="Classic Zinc Finger"/>
    <property type="match status" value="2"/>
</dbReference>
<feature type="compositionally biased region" description="Low complexity" evidence="12">
    <location>
        <begin position="121"/>
        <end position="140"/>
    </location>
</feature>
<evidence type="ECO:0000256" key="6">
    <source>
        <dbReference type="ARBA" id="ARBA00022833"/>
    </source>
</evidence>
<keyword evidence="9" id="KW-0804">Transcription</keyword>
<evidence type="ECO:0000256" key="9">
    <source>
        <dbReference type="ARBA" id="ARBA00023163"/>
    </source>
</evidence>
<dbReference type="PANTHER" id="PTHR16515">
    <property type="entry name" value="PR DOMAIN ZINC FINGER PROTEIN"/>
    <property type="match status" value="1"/>
</dbReference>
<dbReference type="EMBL" id="WNWR01000047">
    <property type="protein sequence ID" value="KAE9992815.1"/>
    <property type="molecule type" value="Genomic_DNA"/>
</dbReference>
<evidence type="ECO:0000256" key="11">
    <source>
        <dbReference type="PROSITE-ProRule" id="PRU00042"/>
    </source>
</evidence>